<feature type="region of interest" description="Disordered" evidence="6">
    <location>
        <begin position="1"/>
        <end position="22"/>
    </location>
</feature>
<dbReference type="Pfam" id="PF00327">
    <property type="entry name" value="Ribosomal_L30"/>
    <property type="match status" value="1"/>
</dbReference>
<dbReference type="InterPro" id="IPR005996">
    <property type="entry name" value="Ribosomal_uL30_bac-type"/>
</dbReference>
<dbReference type="AlphaFoldDB" id="K8PKN3"/>
<keyword evidence="3 5" id="KW-0689">Ribosomal protein</keyword>
<dbReference type="InterPro" id="IPR036919">
    <property type="entry name" value="Ribo_uL30_ferredoxin-like_sf"/>
</dbReference>
<dbReference type="RefSeq" id="WP_002712283.1">
    <property type="nucleotide sequence ID" value="NZ_KB375281.1"/>
</dbReference>
<evidence type="ECO:0000313" key="8">
    <source>
        <dbReference type="EMBL" id="EKS38948.1"/>
    </source>
</evidence>
<dbReference type="GO" id="GO:0003735">
    <property type="term" value="F:structural constituent of ribosome"/>
    <property type="evidence" value="ECO:0007669"/>
    <property type="project" value="InterPro"/>
</dbReference>
<dbReference type="PATRIC" id="fig|883079.3.peg.1437"/>
<dbReference type="GO" id="GO:0006412">
    <property type="term" value="P:translation"/>
    <property type="evidence" value="ECO:0007669"/>
    <property type="project" value="UniProtKB-UniRule"/>
</dbReference>
<dbReference type="HAMAP" id="MF_01371_B">
    <property type="entry name" value="Ribosomal_uL30_B"/>
    <property type="match status" value="1"/>
</dbReference>
<gene>
    <name evidence="5" type="primary">rpmD</name>
    <name evidence="8" type="ORF">HMPREF9696_01417</name>
</gene>
<accession>K8PKN3</accession>
<organism evidence="8 9">
    <name type="scientific">Afipia clevelandensis ATCC 49720</name>
    <dbReference type="NCBI Taxonomy" id="883079"/>
    <lineage>
        <taxon>Bacteria</taxon>
        <taxon>Pseudomonadati</taxon>
        <taxon>Pseudomonadota</taxon>
        <taxon>Alphaproteobacteria</taxon>
        <taxon>Hyphomicrobiales</taxon>
        <taxon>Nitrobacteraceae</taxon>
        <taxon>Afipia</taxon>
    </lineage>
</organism>
<dbReference type="HOGENOM" id="CLU_131047_1_2_5"/>
<reference evidence="8 9" key="1">
    <citation type="submission" date="2012-04" db="EMBL/GenBank/DDBJ databases">
        <title>The Genome Sequence of Afipia clevelandensis ATCC 49720.</title>
        <authorList>
            <consortium name="The Broad Institute Genome Sequencing Platform"/>
            <person name="Earl A."/>
            <person name="Ward D."/>
            <person name="Feldgarden M."/>
            <person name="Gevers D."/>
            <person name="Huys G."/>
            <person name="Walker B."/>
            <person name="Young S.K."/>
            <person name="Zeng Q."/>
            <person name="Gargeya S."/>
            <person name="Fitzgerald M."/>
            <person name="Haas B."/>
            <person name="Abouelleil A."/>
            <person name="Alvarado L."/>
            <person name="Arachchi H.M."/>
            <person name="Berlin A."/>
            <person name="Chapman S.B."/>
            <person name="Goldberg J."/>
            <person name="Griggs A."/>
            <person name="Gujja S."/>
            <person name="Hansen M."/>
            <person name="Howarth C."/>
            <person name="Imamovic A."/>
            <person name="Larimer J."/>
            <person name="McCowen C."/>
            <person name="Montmayeur A."/>
            <person name="Murphy C."/>
            <person name="Neiman D."/>
            <person name="Pearson M."/>
            <person name="Priest M."/>
            <person name="Roberts A."/>
            <person name="Saif S."/>
            <person name="Shea T."/>
            <person name="Sisk P."/>
            <person name="Sykes S."/>
            <person name="Wortman J."/>
            <person name="Nusbaum C."/>
            <person name="Birren B."/>
        </authorList>
    </citation>
    <scope>NUCLEOTIDE SEQUENCE [LARGE SCALE GENOMIC DNA]</scope>
    <source>
        <strain evidence="8 9">ATCC 49720</strain>
    </source>
</reference>
<name>K8PKN3_9BRAD</name>
<dbReference type="EMBL" id="AGWY01000006">
    <property type="protein sequence ID" value="EKS38948.1"/>
    <property type="molecule type" value="Genomic_DNA"/>
</dbReference>
<evidence type="ECO:0000256" key="6">
    <source>
        <dbReference type="SAM" id="MobiDB-lite"/>
    </source>
</evidence>
<protein>
    <recommendedName>
        <fullName evidence="5">Large ribosomal subunit protein uL30</fullName>
    </recommendedName>
</protein>
<keyword evidence="9" id="KW-1185">Reference proteome</keyword>
<comment type="similarity">
    <text evidence="1 5">Belongs to the universal ribosomal protein uL30 family.</text>
</comment>
<sequence length="65" mass="7289">MAKAATKTIKVEQTGSPIRRHSSQRETLIGLRLNKIGRVAELQDSPEVRGMINKVRHLVRVVGEK</sequence>
<dbReference type="SUPFAM" id="SSF55129">
    <property type="entry name" value="Ribosomal protein L30p/L7e"/>
    <property type="match status" value="1"/>
</dbReference>
<dbReference type="PANTHER" id="PTHR15892">
    <property type="entry name" value="MITOCHONDRIAL RIBOSOMAL PROTEIN L30"/>
    <property type="match status" value="1"/>
</dbReference>
<dbReference type="OrthoDB" id="9812790at2"/>
<keyword evidence="4 5" id="KW-0687">Ribonucleoprotein</keyword>
<evidence type="ECO:0000256" key="2">
    <source>
        <dbReference type="ARBA" id="ARBA00011838"/>
    </source>
</evidence>
<feature type="domain" description="Large ribosomal subunit protein uL30-like ferredoxin-like fold" evidence="7">
    <location>
        <begin position="9"/>
        <end position="59"/>
    </location>
</feature>
<dbReference type="PANTHER" id="PTHR15892:SF2">
    <property type="entry name" value="LARGE RIBOSOMAL SUBUNIT PROTEIN UL30M"/>
    <property type="match status" value="1"/>
</dbReference>
<evidence type="ECO:0000313" key="9">
    <source>
        <dbReference type="Proteomes" id="UP000001095"/>
    </source>
</evidence>
<comment type="caution">
    <text evidence="8">The sequence shown here is derived from an EMBL/GenBank/DDBJ whole genome shotgun (WGS) entry which is preliminary data.</text>
</comment>
<evidence type="ECO:0000256" key="5">
    <source>
        <dbReference type="HAMAP-Rule" id="MF_01371"/>
    </source>
</evidence>
<dbReference type="Gene3D" id="3.30.1390.20">
    <property type="entry name" value="Ribosomal protein L30, ferredoxin-like fold domain"/>
    <property type="match status" value="1"/>
</dbReference>
<evidence type="ECO:0000256" key="1">
    <source>
        <dbReference type="ARBA" id="ARBA00007594"/>
    </source>
</evidence>
<evidence type="ECO:0000256" key="3">
    <source>
        <dbReference type="ARBA" id="ARBA00022980"/>
    </source>
</evidence>
<dbReference type="PIRSF" id="PIRSF002211">
    <property type="entry name" value="Ribosomal_L30_bac-type"/>
    <property type="match status" value="1"/>
</dbReference>
<dbReference type="CDD" id="cd01658">
    <property type="entry name" value="Ribosomal_L30"/>
    <property type="match status" value="1"/>
</dbReference>
<dbReference type="InterPro" id="IPR016082">
    <property type="entry name" value="Ribosomal_uL30_ferredoxin-like"/>
</dbReference>
<dbReference type="NCBIfam" id="TIGR01308">
    <property type="entry name" value="rpmD_bact"/>
    <property type="match status" value="1"/>
</dbReference>
<evidence type="ECO:0000256" key="4">
    <source>
        <dbReference type="ARBA" id="ARBA00023274"/>
    </source>
</evidence>
<evidence type="ECO:0000259" key="7">
    <source>
        <dbReference type="Pfam" id="PF00327"/>
    </source>
</evidence>
<proteinExistence type="inferred from homology"/>
<comment type="subunit">
    <text evidence="2 5">Part of the 50S ribosomal subunit.</text>
</comment>
<dbReference type="Proteomes" id="UP000001095">
    <property type="component" value="Unassembled WGS sequence"/>
</dbReference>
<dbReference type="GO" id="GO:0022625">
    <property type="term" value="C:cytosolic large ribosomal subunit"/>
    <property type="evidence" value="ECO:0007669"/>
    <property type="project" value="TreeGrafter"/>
</dbReference>